<accession>A0A2G2VY92</accession>
<feature type="domain" description="PRONE" evidence="4">
    <location>
        <begin position="51"/>
        <end position="98"/>
    </location>
</feature>
<dbReference type="STRING" id="33114.A0A2G2VY92"/>
<dbReference type="AlphaFoldDB" id="A0A2G2VY92"/>
<gene>
    <name evidence="5" type="ORF">CQW23_21504</name>
</gene>
<dbReference type="InterPro" id="IPR038937">
    <property type="entry name" value="RopGEF"/>
</dbReference>
<keyword evidence="1 2" id="KW-0344">Guanine-nucleotide releasing factor</keyword>
<dbReference type="PROSITE" id="PS51334">
    <property type="entry name" value="PRONE"/>
    <property type="match status" value="1"/>
</dbReference>
<evidence type="ECO:0000313" key="5">
    <source>
        <dbReference type="EMBL" id="PHT37931.1"/>
    </source>
</evidence>
<name>A0A2G2VY92_CAPBA</name>
<organism evidence="5 6">
    <name type="scientific">Capsicum baccatum</name>
    <name type="common">Peruvian pepper</name>
    <dbReference type="NCBI Taxonomy" id="33114"/>
    <lineage>
        <taxon>Eukaryota</taxon>
        <taxon>Viridiplantae</taxon>
        <taxon>Streptophyta</taxon>
        <taxon>Embryophyta</taxon>
        <taxon>Tracheophyta</taxon>
        <taxon>Spermatophyta</taxon>
        <taxon>Magnoliopsida</taxon>
        <taxon>eudicotyledons</taxon>
        <taxon>Gunneridae</taxon>
        <taxon>Pentapetalae</taxon>
        <taxon>asterids</taxon>
        <taxon>lamiids</taxon>
        <taxon>Solanales</taxon>
        <taxon>Solanaceae</taxon>
        <taxon>Solanoideae</taxon>
        <taxon>Capsiceae</taxon>
        <taxon>Capsicum</taxon>
    </lineage>
</organism>
<reference evidence="5 6" key="1">
    <citation type="journal article" date="2017" name="Genome Biol.">
        <title>New reference genome sequences of hot pepper reveal the massive evolution of plant disease-resistance genes by retroduplication.</title>
        <authorList>
            <person name="Kim S."/>
            <person name="Park J."/>
            <person name="Yeom S.I."/>
            <person name="Kim Y.M."/>
            <person name="Seo E."/>
            <person name="Kim K.T."/>
            <person name="Kim M.S."/>
            <person name="Lee J.M."/>
            <person name="Cheong K."/>
            <person name="Shin H.S."/>
            <person name="Kim S.B."/>
            <person name="Han K."/>
            <person name="Lee J."/>
            <person name="Park M."/>
            <person name="Lee H.A."/>
            <person name="Lee H.Y."/>
            <person name="Lee Y."/>
            <person name="Oh S."/>
            <person name="Lee J.H."/>
            <person name="Choi E."/>
            <person name="Choi E."/>
            <person name="Lee S.E."/>
            <person name="Jeon J."/>
            <person name="Kim H."/>
            <person name="Choi G."/>
            <person name="Song H."/>
            <person name="Lee J."/>
            <person name="Lee S.C."/>
            <person name="Kwon J.K."/>
            <person name="Lee H.Y."/>
            <person name="Koo N."/>
            <person name="Hong Y."/>
            <person name="Kim R.W."/>
            <person name="Kang W.H."/>
            <person name="Huh J.H."/>
            <person name="Kang B.C."/>
            <person name="Yang T.J."/>
            <person name="Lee Y.H."/>
            <person name="Bennetzen J.L."/>
            <person name="Choi D."/>
        </authorList>
    </citation>
    <scope>NUCLEOTIDE SEQUENCE [LARGE SCALE GENOMIC DNA]</scope>
    <source>
        <strain evidence="6">cv. PBC81</strain>
    </source>
</reference>
<evidence type="ECO:0000256" key="3">
    <source>
        <dbReference type="SAM" id="MobiDB-lite"/>
    </source>
</evidence>
<dbReference type="Gene3D" id="1.20.58.2010">
    <property type="entry name" value="PRONE domain, subdomain 1"/>
    <property type="match status" value="1"/>
</dbReference>
<evidence type="ECO:0000256" key="1">
    <source>
        <dbReference type="ARBA" id="ARBA00022658"/>
    </source>
</evidence>
<comment type="caution">
    <text evidence="5">The sequence shown here is derived from an EMBL/GenBank/DDBJ whole genome shotgun (WGS) entry which is preliminary data.</text>
</comment>
<dbReference type="GO" id="GO:0005085">
    <property type="term" value="F:guanyl-nucleotide exchange factor activity"/>
    <property type="evidence" value="ECO:0007669"/>
    <property type="project" value="UniProtKB-UniRule"/>
</dbReference>
<sequence>MMASKATSSRGVTDSIYDDDSSSTSSKNAFGSFSYNGNFSSSPQHFYVKEKPVYTTQLSDVETMKERFAKLLLEDDVTGGSEGVSTALALSNAITYLAGIEDNDQGKEECFKRYYPNANNLSAEELVKTFSIDYYLMRVQCNGATDLTGDFEAWEFEAIPYLRQEVNYQEEVPYPRILRILSAKTDKNAKFLDLFNPPKEAIVHPWLVLTNRELKIPFLFTLRSVQTLLDPKVDVTAKATAEEHNITVDNPSTASKEK</sequence>
<feature type="compositionally biased region" description="Polar residues" evidence="3">
    <location>
        <begin position="1"/>
        <end position="12"/>
    </location>
</feature>
<protein>
    <recommendedName>
        <fullName evidence="4">PRONE domain-containing protein</fullName>
    </recommendedName>
</protein>
<dbReference type="InterPro" id="IPR005512">
    <property type="entry name" value="PRONE_dom"/>
</dbReference>
<evidence type="ECO:0000313" key="6">
    <source>
        <dbReference type="Proteomes" id="UP000224567"/>
    </source>
</evidence>
<reference evidence="6" key="2">
    <citation type="journal article" date="2017" name="J. Anim. Genet.">
        <title>Multiple reference genome sequences of hot pepper reveal the massive evolution of plant disease resistance genes by retroduplication.</title>
        <authorList>
            <person name="Kim S."/>
            <person name="Park J."/>
            <person name="Yeom S.-I."/>
            <person name="Kim Y.-M."/>
            <person name="Seo E."/>
            <person name="Kim K.-T."/>
            <person name="Kim M.-S."/>
            <person name="Lee J.M."/>
            <person name="Cheong K."/>
            <person name="Shin H.-S."/>
            <person name="Kim S.-B."/>
            <person name="Han K."/>
            <person name="Lee J."/>
            <person name="Park M."/>
            <person name="Lee H.-A."/>
            <person name="Lee H.-Y."/>
            <person name="Lee Y."/>
            <person name="Oh S."/>
            <person name="Lee J.H."/>
            <person name="Choi E."/>
            <person name="Choi E."/>
            <person name="Lee S.E."/>
            <person name="Jeon J."/>
            <person name="Kim H."/>
            <person name="Choi G."/>
            <person name="Song H."/>
            <person name="Lee J."/>
            <person name="Lee S.-C."/>
            <person name="Kwon J.-K."/>
            <person name="Lee H.-Y."/>
            <person name="Koo N."/>
            <person name="Hong Y."/>
            <person name="Kim R.W."/>
            <person name="Kang W.-H."/>
            <person name="Huh J.H."/>
            <person name="Kang B.-C."/>
            <person name="Yang T.-J."/>
            <person name="Lee Y.-H."/>
            <person name="Bennetzen J.L."/>
            <person name="Choi D."/>
        </authorList>
    </citation>
    <scope>NUCLEOTIDE SEQUENCE [LARGE SCALE GENOMIC DNA]</scope>
    <source>
        <strain evidence="6">cv. PBC81</strain>
    </source>
</reference>
<feature type="region of interest" description="Disordered" evidence="3">
    <location>
        <begin position="1"/>
        <end position="25"/>
    </location>
</feature>
<dbReference type="EMBL" id="MLFT02000009">
    <property type="protein sequence ID" value="PHT37931.1"/>
    <property type="molecule type" value="Genomic_DNA"/>
</dbReference>
<evidence type="ECO:0000256" key="2">
    <source>
        <dbReference type="PROSITE-ProRule" id="PRU00663"/>
    </source>
</evidence>
<dbReference type="PANTHER" id="PTHR33101">
    <property type="entry name" value="ROP GUANINE NUCLEOTIDE EXCHANGE FACTOR 1"/>
    <property type="match status" value="1"/>
</dbReference>
<dbReference type="Pfam" id="PF03759">
    <property type="entry name" value="PRONE"/>
    <property type="match status" value="1"/>
</dbReference>
<proteinExistence type="predicted"/>
<dbReference type="Proteomes" id="UP000224567">
    <property type="component" value="Unassembled WGS sequence"/>
</dbReference>
<keyword evidence="6" id="KW-1185">Reference proteome</keyword>
<evidence type="ECO:0000259" key="4">
    <source>
        <dbReference type="PROSITE" id="PS51334"/>
    </source>
</evidence>
<dbReference type="PANTHER" id="PTHR33101:SF14">
    <property type="entry name" value="ROP GUANINE NUCLEOTIDE EXCHANGE FACTOR 7"/>
    <property type="match status" value="1"/>
</dbReference>